<name>F7YCH6_MESOW</name>
<organism evidence="1 2">
    <name type="scientific">Mesorhizobium opportunistum (strain LMG 24607 / HAMBI 3007 / WSM2075)</name>
    <dbReference type="NCBI Taxonomy" id="536019"/>
    <lineage>
        <taxon>Bacteria</taxon>
        <taxon>Pseudomonadati</taxon>
        <taxon>Pseudomonadota</taxon>
        <taxon>Alphaproteobacteria</taxon>
        <taxon>Hyphomicrobiales</taxon>
        <taxon>Phyllobacteriaceae</taxon>
        <taxon>Mesorhizobium</taxon>
    </lineage>
</organism>
<dbReference type="AlphaFoldDB" id="F7YCH6"/>
<accession>F7YCH6</accession>
<dbReference type="Proteomes" id="UP000001623">
    <property type="component" value="Chromosome"/>
</dbReference>
<evidence type="ECO:0000313" key="2">
    <source>
        <dbReference type="Proteomes" id="UP000001623"/>
    </source>
</evidence>
<reference evidence="1 2" key="1">
    <citation type="submission" date="2010-10" db="EMBL/GenBank/DDBJ databases">
        <title>Complete sequence of Mesorhizobium opportunistum WSM2075.</title>
        <authorList>
            <consortium name="US DOE Joint Genome Institute"/>
            <person name="Lucas S."/>
            <person name="Copeland A."/>
            <person name="Lapidus A."/>
            <person name="Cheng J.-F."/>
            <person name="Bruce D."/>
            <person name="Goodwin L."/>
            <person name="Pitluck S."/>
            <person name="Chertkov O."/>
            <person name="Misra M."/>
            <person name="Detter J.C."/>
            <person name="Han C."/>
            <person name="Tapia R."/>
            <person name="Land M."/>
            <person name="Hauser L."/>
            <person name="Kyrpides N."/>
            <person name="Ovchinnikova G."/>
            <person name="Mavrommatis K.M."/>
            <person name="Tiwari R.P."/>
            <person name="Howieson J.G."/>
            <person name="O'Hara G.W."/>
            <person name="Nandasena K.G."/>
            <person name="Woyke T."/>
        </authorList>
    </citation>
    <scope>NUCLEOTIDE SEQUENCE [LARGE SCALE GENOMIC DNA]</scope>
    <source>
        <strain evidence="2">LMG 24607 / HAMBI 3007 / WSM2075</strain>
    </source>
</reference>
<dbReference type="InterPro" id="IPR016181">
    <property type="entry name" value="Acyl_CoA_acyltransferase"/>
</dbReference>
<sequence>MLEIRPVREADQPAIERLWHEGWHDAHAHLVPTEILAYRTPAHFSLWLKQSSDAFHVAADDEPLGFVSINGAEL</sequence>
<dbReference type="RefSeq" id="WP_013894477.1">
    <property type="nucleotide sequence ID" value="NC_015675.1"/>
</dbReference>
<dbReference type="KEGG" id="mop:Mesop_3339"/>
<protein>
    <submittedName>
        <fullName evidence="1">GCN5-related N-acetyltransferase</fullName>
    </submittedName>
</protein>
<dbReference type="STRING" id="536019.Mesop_3339"/>
<evidence type="ECO:0000313" key="1">
    <source>
        <dbReference type="EMBL" id="AEH87788.1"/>
    </source>
</evidence>
<gene>
    <name evidence="1" type="ordered locus">Mesop_3339</name>
</gene>
<dbReference type="SUPFAM" id="SSF55729">
    <property type="entry name" value="Acyl-CoA N-acyltransferases (Nat)"/>
    <property type="match status" value="1"/>
</dbReference>
<dbReference type="HOGENOM" id="CLU_2683576_0_0_5"/>
<dbReference type="Gene3D" id="3.40.630.30">
    <property type="match status" value="1"/>
</dbReference>
<dbReference type="EMBL" id="CP002279">
    <property type="protein sequence ID" value="AEH87788.1"/>
    <property type="molecule type" value="Genomic_DNA"/>
</dbReference>
<proteinExistence type="predicted"/>